<evidence type="ECO:0000259" key="8">
    <source>
        <dbReference type="PROSITE" id="PS50879"/>
    </source>
</evidence>
<evidence type="ECO:0000256" key="6">
    <source>
        <dbReference type="ARBA" id="ARBA00022759"/>
    </source>
</evidence>
<dbReference type="GO" id="GO:0046872">
    <property type="term" value="F:metal ion binding"/>
    <property type="evidence" value="ECO:0007669"/>
    <property type="project" value="UniProtKB-KW"/>
</dbReference>
<protein>
    <recommendedName>
        <fullName evidence="3">ribonuclease H</fullName>
        <ecNumber evidence="3">3.1.26.4</ecNumber>
    </recommendedName>
</protein>
<dbReference type="SUPFAM" id="SSF53098">
    <property type="entry name" value="Ribonuclease H-like"/>
    <property type="match status" value="1"/>
</dbReference>
<name>A0AAD5AF97_SILAS</name>
<proteinExistence type="inferred from homology"/>
<sequence length="213" mass="23122">MNAAAELVALTRACQLSESKVVTIYTDSKSAYGVVHDFAKTWKQRNFKTADGKPIAHFNLIGDLFKAVQLPAKVAKVKVKGHAAGDSEEVQGNTLADKVAKEAAKQPVDLDTIHTNPEISMMSHISNIPDIDLKIHQSQPTEDDIKYWASKQCKSDSAAIIRDVDGKIALPKLALIVLVKHYHGMSHIGIAKVIQAINALYCIADVAKTRGGK</sequence>
<keyword evidence="10" id="KW-1185">Reference proteome</keyword>
<dbReference type="InterPro" id="IPR012337">
    <property type="entry name" value="RNaseH-like_sf"/>
</dbReference>
<dbReference type="GO" id="GO:0043137">
    <property type="term" value="P:DNA replication, removal of RNA primer"/>
    <property type="evidence" value="ECO:0007669"/>
    <property type="project" value="TreeGrafter"/>
</dbReference>
<dbReference type="Gene3D" id="3.30.420.10">
    <property type="entry name" value="Ribonuclease H-like superfamily/Ribonuclease H"/>
    <property type="match status" value="1"/>
</dbReference>
<dbReference type="PROSITE" id="PS50879">
    <property type="entry name" value="RNASE_H_1"/>
    <property type="match status" value="1"/>
</dbReference>
<organism evidence="9 10">
    <name type="scientific">Silurus asotus</name>
    <name type="common">Amur catfish</name>
    <name type="synonym">Parasilurus asotus</name>
    <dbReference type="NCBI Taxonomy" id="30991"/>
    <lineage>
        <taxon>Eukaryota</taxon>
        <taxon>Metazoa</taxon>
        <taxon>Chordata</taxon>
        <taxon>Craniata</taxon>
        <taxon>Vertebrata</taxon>
        <taxon>Euteleostomi</taxon>
        <taxon>Actinopterygii</taxon>
        <taxon>Neopterygii</taxon>
        <taxon>Teleostei</taxon>
        <taxon>Ostariophysi</taxon>
        <taxon>Siluriformes</taxon>
        <taxon>Siluridae</taxon>
        <taxon>Silurus</taxon>
    </lineage>
</organism>
<keyword evidence="5" id="KW-0479">Metal-binding</keyword>
<evidence type="ECO:0000313" key="9">
    <source>
        <dbReference type="EMBL" id="KAI5615393.1"/>
    </source>
</evidence>
<dbReference type="InterPro" id="IPR050092">
    <property type="entry name" value="RNase_H"/>
</dbReference>
<feature type="non-terminal residue" evidence="9">
    <location>
        <position position="1"/>
    </location>
</feature>
<dbReference type="InterPro" id="IPR002156">
    <property type="entry name" value="RNaseH_domain"/>
</dbReference>
<feature type="domain" description="RNase H type-1" evidence="8">
    <location>
        <begin position="1"/>
        <end position="105"/>
    </location>
</feature>
<accession>A0AAD5AF97</accession>
<dbReference type="AlphaFoldDB" id="A0AAD5AF97"/>
<evidence type="ECO:0000256" key="4">
    <source>
        <dbReference type="ARBA" id="ARBA00022722"/>
    </source>
</evidence>
<evidence type="ECO:0000256" key="3">
    <source>
        <dbReference type="ARBA" id="ARBA00012180"/>
    </source>
</evidence>
<reference evidence="9" key="1">
    <citation type="submission" date="2018-07" db="EMBL/GenBank/DDBJ databases">
        <title>Comparative genomics of catfishes provides insights into carnivory and benthic adaptation.</title>
        <authorList>
            <person name="Zhang Y."/>
            <person name="Wang D."/>
            <person name="Peng Z."/>
            <person name="Zheng S."/>
            <person name="Shao F."/>
            <person name="Tao W."/>
        </authorList>
    </citation>
    <scope>NUCLEOTIDE SEQUENCE</scope>
    <source>
        <strain evidence="9">Chongqing</strain>
    </source>
</reference>
<comment type="caution">
    <text evidence="9">The sequence shown here is derived from an EMBL/GenBank/DDBJ whole genome shotgun (WGS) entry which is preliminary data.</text>
</comment>
<evidence type="ECO:0000256" key="1">
    <source>
        <dbReference type="ARBA" id="ARBA00000077"/>
    </source>
</evidence>
<dbReference type="GO" id="GO:0003676">
    <property type="term" value="F:nucleic acid binding"/>
    <property type="evidence" value="ECO:0007669"/>
    <property type="project" value="InterPro"/>
</dbReference>
<dbReference type="Pfam" id="PF00075">
    <property type="entry name" value="RNase_H"/>
    <property type="match status" value="1"/>
</dbReference>
<dbReference type="PANTHER" id="PTHR10642">
    <property type="entry name" value="RIBONUCLEASE H1"/>
    <property type="match status" value="1"/>
</dbReference>
<dbReference type="EMBL" id="MU554748">
    <property type="protein sequence ID" value="KAI5615393.1"/>
    <property type="molecule type" value="Genomic_DNA"/>
</dbReference>
<comment type="catalytic activity">
    <reaction evidence="1">
        <text>Endonucleolytic cleavage to 5'-phosphomonoester.</text>
        <dbReference type="EC" id="3.1.26.4"/>
    </reaction>
</comment>
<comment type="similarity">
    <text evidence="2">Belongs to the RNase H family.</text>
</comment>
<gene>
    <name evidence="9" type="ORF">C0J50_10774</name>
</gene>
<dbReference type="InterPro" id="IPR036397">
    <property type="entry name" value="RNaseH_sf"/>
</dbReference>
<keyword evidence="4" id="KW-0540">Nuclease</keyword>
<dbReference type="Proteomes" id="UP001205998">
    <property type="component" value="Unassembled WGS sequence"/>
</dbReference>
<keyword evidence="6" id="KW-0255">Endonuclease</keyword>
<keyword evidence="7" id="KW-0378">Hydrolase</keyword>
<evidence type="ECO:0000256" key="5">
    <source>
        <dbReference type="ARBA" id="ARBA00022723"/>
    </source>
</evidence>
<evidence type="ECO:0000256" key="7">
    <source>
        <dbReference type="ARBA" id="ARBA00022801"/>
    </source>
</evidence>
<evidence type="ECO:0000313" key="10">
    <source>
        <dbReference type="Proteomes" id="UP001205998"/>
    </source>
</evidence>
<dbReference type="GO" id="GO:0004523">
    <property type="term" value="F:RNA-DNA hybrid ribonuclease activity"/>
    <property type="evidence" value="ECO:0007669"/>
    <property type="project" value="UniProtKB-EC"/>
</dbReference>
<evidence type="ECO:0000256" key="2">
    <source>
        <dbReference type="ARBA" id="ARBA00005300"/>
    </source>
</evidence>
<dbReference type="PANTHER" id="PTHR10642:SF26">
    <property type="entry name" value="RIBONUCLEASE H1"/>
    <property type="match status" value="1"/>
</dbReference>
<dbReference type="EC" id="3.1.26.4" evidence="3"/>